<accession>A0A392UE41</accession>
<reference evidence="2 3" key="1">
    <citation type="journal article" date="2018" name="Front. Plant Sci.">
        <title>Red Clover (Trifolium pratense) and Zigzag Clover (T. medium) - A Picture of Genomic Similarities and Differences.</title>
        <authorList>
            <person name="Dluhosova J."/>
            <person name="Istvanek J."/>
            <person name="Nedelnik J."/>
            <person name="Repkova J."/>
        </authorList>
    </citation>
    <scope>NUCLEOTIDE SEQUENCE [LARGE SCALE GENOMIC DNA]</scope>
    <source>
        <strain evidence="3">cv. 10/8</strain>
        <tissue evidence="2">Leaf</tissue>
    </source>
</reference>
<sequence length="46" mass="5217">VKGNEDIKKNWGKVVRRCNQFLASNPTADIVWIKRNANRAAHVLAN</sequence>
<organism evidence="2 3">
    <name type="scientific">Trifolium medium</name>
    <dbReference type="NCBI Taxonomy" id="97028"/>
    <lineage>
        <taxon>Eukaryota</taxon>
        <taxon>Viridiplantae</taxon>
        <taxon>Streptophyta</taxon>
        <taxon>Embryophyta</taxon>
        <taxon>Tracheophyta</taxon>
        <taxon>Spermatophyta</taxon>
        <taxon>Magnoliopsida</taxon>
        <taxon>eudicotyledons</taxon>
        <taxon>Gunneridae</taxon>
        <taxon>Pentapetalae</taxon>
        <taxon>rosids</taxon>
        <taxon>fabids</taxon>
        <taxon>Fabales</taxon>
        <taxon>Fabaceae</taxon>
        <taxon>Papilionoideae</taxon>
        <taxon>50 kb inversion clade</taxon>
        <taxon>NPAAA clade</taxon>
        <taxon>Hologalegina</taxon>
        <taxon>IRL clade</taxon>
        <taxon>Trifolieae</taxon>
        <taxon>Trifolium</taxon>
    </lineage>
</organism>
<dbReference type="Proteomes" id="UP000265520">
    <property type="component" value="Unassembled WGS sequence"/>
</dbReference>
<name>A0A392UE41_9FABA</name>
<comment type="caution">
    <text evidence="2">The sequence shown here is derived from an EMBL/GenBank/DDBJ whole genome shotgun (WGS) entry which is preliminary data.</text>
</comment>
<dbReference type="InterPro" id="IPR002156">
    <property type="entry name" value="RNaseH_domain"/>
</dbReference>
<dbReference type="EMBL" id="LXQA010766707">
    <property type="protein sequence ID" value="MCI69995.1"/>
    <property type="molecule type" value="Genomic_DNA"/>
</dbReference>
<dbReference type="GO" id="GO:0003676">
    <property type="term" value="F:nucleic acid binding"/>
    <property type="evidence" value="ECO:0007669"/>
    <property type="project" value="InterPro"/>
</dbReference>
<proteinExistence type="predicted"/>
<dbReference type="Pfam" id="PF13456">
    <property type="entry name" value="RVT_3"/>
    <property type="match status" value="1"/>
</dbReference>
<feature type="domain" description="RNase H type-1" evidence="1">
    <location>
        <begin position="2"/>
        <end position="46"/>
    </location>
</feature>
<evidence type="ECO:0000259" key="1">
    <source>
        <dbReference type="Pfam" id="PF13456"/>
    </source>
</evidence>
<dbReference type="GO" id="GO:0004523">
    <property type="term" value="F:RNA-DNA hybrid ribonuclease activity"/>
    <property type="evidence" value="ECO:0007669"/>
    <property type="project" value="InterPro"/>
</dbReference>
<evidence type="ECO:0000313" key="3">
    <source>
        <dbReference type="Proteomes" id="UP000265520"/>
    </source>
</evidence>
<dbReference type="AlphaFoldDB" id="A0A392UE41"/>
<keyword evidence="3" id="KW-1185">Reference proteome</keyword>
<feature type="non-terminal residue" evidence="2">
    <location>
        <position position="1"/>
    </location>
</feature>
<evidence type="ECO:0000313" key="2">
    <source>
        <dbReference type="EMBL" id="MCI69995.1"/>
    </source>
</evidence>
<protein>
    <recommendedName>
        <fullName evidence="1">RNase H type-1 domain-containing protein</fullName>
    </recommendedName>
</protein>